<dbReference type="AlphaFoldDB" id="A0A564VJB7"/>
<evidence type="ECO:0000256" key="9">
    <source>
        <dbReference type="ARBA" id="ARBA00024867"/>
    </source>
</evidence>
<dbReference type="PANTHER" id="PTHR42713">
    <property type="entry name" value="HISTIDINE KINASE-RELATED"/>
    <property type="match status" value="1"/>
</dbReference>
<name>A0A564VJB7_9FIRM</name>
<evidence type="ECO:0000256" key="6">
    <source>
        <dbReference type="ARBA" id="ARBA00023015"/>
    </source>
</evidence>
<gene>
    <name evidence="13" type="ORF">RSSSTS7063_02429</name>
</gene>
<dbReference type="GO" id="GO:0005737">
    <property type="term" value="C:cytoplasm"/>
    <property type="evidence" value="ECO:0007669"/>
    <property type="project" value="UniProtKB-SubCell"/>
</dbReference>
<dbReference type="Gene3D" id="3.40.50.2300">
    <property type="match status" value="1"/>
</dbReference>
<evidence type="ECO:0000256" key="4">
    <source>
        <dbReference type="ARBA" id="ARBA00022553"/>
    </source>
</evidence>
<evidence type="ECO:0000259" key="12">
    <source>
        <dbReference type="PROSITE" id="PS50110"/>
    </source>
</evidence>
<dbReference type="InterPro" id="IPR011006">
    <property type="entry name" value="CheY-like_superfamily"/>
</dbReference>
<keyword evidence="8" id="KW-0804">Transcription</keyword>
<comment type="subcellular location">
    <subcellularLocation>
        <location evidence="1">Cytoplasm</location>
    </subcellularLocation>
</comment>
<dbReference type="InterPro" id="IPR020449">
    <property type="entry name" value="Tscrpt_reg_AraC-type_HTH"/>
</dbReference>
<dbReference type="RefSeq" id="WP_144092786.1">
    <property type="nucleotide sequence ID" value="NZ_CABHMX010000005.1"/>
</dbReference>
<feature type="modified residue" description="4-aspartylphosphate" evidence="10">
    <location>
        <position position="55"/>
    </location>
</feature>
<evidence type="ECO:0000256" key="5">
    <source>
        <dbReference type="ARBA" id="ARBA00023012"/>
    </source>
</evidence>
<dbReference type="SUPFAM" id="SSF46689">
    <property type="entry name" value="Homeodomain-like"/>
    <property type="match status" value="1"/>
</dbReference>
<evidence type="ECO:0000256" key="2">
    <source>
        <dbReference type="ARBA" id="ARBA00018672"/>
    </source>
</evidence>
<dbReference type="PROSITE" id="PS50110">
    <property type="entry name" value="RESPONSE_REGULATORY"/>
    <property type="match status" value="1"/>
</dbReference>
<evidence type="ECO:0000259" key="11">
    <source>
        <dbReference type="PROSITE" id="PS01124"/>
    </source>
</evidence>
<protein>
    <recommendedName>
        <fullName evidence="2">Stage 0 sporulation protein A homolog</fullName>
    </recommendedName>
</protein>
<dbReference type="GO" id="GO:0003700">
    <property type="term" value="F:DNA-binding transcription factor activity"/>
    <property type="evidence" value="ECO:0007669"/>
    <property type="project" value="InterPro"/>
</dbReference>
<comment type="function">
    <text evidence="9">May play the central regulatory role in sporulation. It may be an element of the effector pathway responsible for the activation of sporulation genes in response to nutritional stress. Spo0A may act in concert with spo0H (a sigma factor) to control the expression of some genes that are critical to the sporulation process.</text>
</comment>
<evidence type="ECO:0000256" key="1">
    <source>
        <dbReference type="ARBA" id="ARBA00004496"/>
    </source>
</evidence>
<dbReference type="Proteomes" id="UP000408482">
    <property type="component" value="Unassembled WGS sequence"/>
</dbReference>
<feature type="domain" description="HTH araC/xylS-type" evidence="11">
    <location>
        <begin position="402"/>
        <end position="501"/>
    </location>
</feature>
<dbReference type="InterPro" id="IPR001789">
    <property type="entry name" value="Sig_transdc_resp-reg_receiver"/>
</dbReference>
<evidence type="ECO:0000256" key="7">
    <source>
        <dbReference type="ARBA" id="ARBA00023125"/>
    </source>
</evidence>
<dbReference type="SUPFAM" id="SSF52172">
    <property type="entry name" value="CheY-like"/>
    <property type="match status" value="1"/>
</dbReference>
<dbReference type="InterPro" id="IPR051552">
    <property type="entry name" value="HptR"/>
</dbReference>
<dbReference type="PANTHER" id="PTHR42713:SF3">
    <property type="entry name" value="TRANSCRIPTIONAL REGULATORY PROTEIN HPTR"/>
    <property type="match status" value="1"/>
</dbReference>
<feature type="domain" description="Response regulatory" evidence="12">
    <location>
        <begin position="3"/>
        <end position="120"/>
    </location>
</feature>
<dbReference type="Pfam" id="PF00072">
    <property type="entry name" value="Response_reg"/>
    <property type="match status" value="1"/>
</dbReference>
<evidence type="ECO:0000256" key="10">
    <source>
        <dbReference type="PROSITE-ProRule" id="PRU00169"/>
    </source>
</evidence>
<keyword evidence="5" id="KW-0902">Two-component regulatory system</keyword>
<evidence type="ECO:0000256" key="3">
    <source>
        <dbReference type="ARBA" id="ARBA00022490"/>
    </source>
</evidence>
<dbReference type="GO" id="GO:0000160">
    <property type="term" value="P:phosphorelay signal transduction system"/>
    <property type="evidence" value="ECO:0007669"/>
    <property type="project" value="UniProtKB-KW"/>
</dbReference>
<dbReference type="GO" id="GO:0043565">
    <property type="term" value="F:sequence-specific DNA binding"/>
    <property type="evidence" value="ECO:0007669"/>
    <property type="project" value="InterPro"/>
</dbReference>
<evidence type="ECO:0000313" key="14">
    <source>
        <dbReference type="Proteomes" id="UP000408482"/>
    </source>
</evidence>
<dbReference type="SMART" id="SM00448">
    <property type="entry name" value="REC"/>
    <property type="match status" value="1"/>
</dbReference>
<evidence type="ECO:0000313" key="13">
    <source>
        <dbReference type="EMBL" id="VUX32337.1"/>
    </source>
</evidence>
<dbReference type="SMART" id="SM00342">
    <property type="entry name" value="HTH_ARAC"/>
    <property type="match status" value="1"/>
</dbReference>
<organism evidence="13 14">
    <name type="scientific">Blautia luti</name>
    <dbReference type="NCBI Taxonomy" id="89014"/>
    <lineage>
        <taxon>Bacteria</taxon>
        <taxon>Bacillati</taxon>
        <taxon>Bacillota</taxon>
        <taxon>Clostridia</taxon>
        <taxon>Lachnospirales</taxon>
        <taxon>Lachnospiraceae</taxon>
        <taxon>Blautia</taxon>
    </lineage>
</organism>
<accession>A0A564VJB7</accession>
<dbReference type="InterPro" id="IPR009057">
    <property type="entry name" value="Homeodomain-like_sf"/>
</dbReference>
<dbReference type="Gene3D" id="1.10.10.60">
    <property type="entry name" value="Homeodomain-like"/>
    <property type="match status" value="2"/>
</dbReference>
<dbReference type="EMBL" id="CABHNW010000020">
    <property type="protein sequence ID" value="VUX32337.1"/>
    <property type="molecule type" value="Genomic_DNA"/>
</dbReference>
<keyword evidence="6" id="KW-0805">Transcription regulation</keyword>
<dbReference type="PROSITE" id="PS01124">
    <property type="entry name" value="HTH_ARAC_FAMILY_2"/>
    <property type="match status" value="1"/>
</dbReference>
<keyword evidence="7" id="KW-0238">DNA-binding</keyword>
<keyword evidence="14" id="KW-1185">Reference proteome</keyword>
<dbReference type="Pfam" id="PF12833">
    <property type="entry name" value="HTH_18"/>
    <property type="match status" value="1"/>
</dbReference>
<keyword evidence="3" id="KW-0963">Cytoplasm</keyword>
<dbReference type="CDD" id="cd17536">
    <property type="entry name" value="REC_YesN-like"/>
    <property type="match status" value="1"/>
</dbReference>
<reference evidence="13 14" key="1">
    <citation type="submission" date="2019-07" db="EMBL/GenBank/DDBJ databases">
        <authorList>
            <person name="Hibberd C M."/>
            <person name="Gehrig L. J."/>
            <person name="Chang H.-W."/>
            <person name="Venkatesh S."/>
        </authorList>
    </citation>
    <scope>NUCLEOTIDE SEQUENCE [LARGE SCALE GENOMIC DNA]</scope>
    <source>
        <strain evidence="13">Blautia_luti_SSTS_Bg7063</strain>
    </source>
</reference>
<sequence>MIRVLIVEDEPALARGLSLLITKNYTDFEVLGICKNGRDGLQNILEQKPELVFTDITMPIMNGLDMIEEVQKAHFHTRFVILTGYADFEYARKAIHLGVSDYLLKPIVPKTLEDILHSCLEQQNAKIHLLQKEYLQCALRSDNPAESAPDFMENTSCSFIFVFQGPLRPSIYSETIPDSDFAPISSEYMTTLENEFQVSLILLHGRHFNEQVYAVTYPASRHPDIKRLAGRIHSSLDLSAQHPESWINTVLSLQSPDSGSVSDIIKDTYLFALFKNRFGSSSLQTCSILSNQKMIVSPDVQQLCAGITSLSDQESLYHMIHSLIIMQDQSELSQFQLTANLRYYFSSVIQNCHKDIIYPDIAEIISACHSYEELERELQYETSKICGFHTPAFGEELPSLARQVRNYLDRNFTQQIITKSFQDIFGYNEKYISTLFKSEFGISPSKYISELRLKMAKTLLQNNPDILTKDVAEMVGFSDAFYFSRVFKAHEGMSPSQYLKQLKK</sequence>
<dbReference type="InterPro" id="IPR018060">
    <property type="entry name" value="HTH_AraC"/>
</dbReference>
<keyword evidence="4 10" id="KW-0597">Phosphoprotein</keyword>
<proteinExistence type="predicted"/>
<dbReference type="PRINTS" id="PR00032">
    <property type="entry name" value="HTHARAC"/>
</dbReference>
<evidence type="ECO:0000256" key="8">
    <source>
        <dbReference type="ARBA" id="ARBA00023163"/>
    </source>
</evidence>